<dbReference type="InterPro" id="IPR000409">
    <property type="entry name" value="BEACH_dom"/>
</dbReference>
<dbReference type="PANTHER" id="PTHR13743">
    <property type="entry name" value="BEIGE/BEACH-RELATED"/>
    <property type="match status" value="1"/>
</dbReference>
<dbReference type="AlphaFoldDB" id="A0A7L2IQW6"/>
<dbReference type="SUPFAM" id="SSF81837">
    <property type="entry name" value="BEACH domain"/>
    <property type="match status" value="1"/>
</dbReference>
<dbReference type="InterPro" id="IPR036372">
    <property type="entry name" value="BEACH_dom_sf"/>
</dbReference>
<feature type="domain" description="BEACH" evidence="2">
    <location>
        <begin position="1"/>
        <end position="234"/>
    </location>
</feature>
<dbReference type="InterPro" id="IPR050865">
    <property type="entry name" value="BEACH_Domain"/>
</dbReference>
<evidence type="ECO:0000259" key="2">
    <source>
        <dbReference type="PROSITE" id="PS50197"/>
    </source>
</evidence>
<dbReference type="EMBL" id="VWYK01083201">
    <property type="protein sequence ID" value="NXR12486.1"/>
    <property type="molecule type" value="Genomic_DNA"/>
</dbReference>
<evidence type="ECO:0000313" key="4">
    <source>
        <dbReference type="Proteomes" id="UP000536381"/>
    </source>
</evidence>
<evidence type="ECO:0000256" key="1">
    <source>
        <dbReference type="ARBA" id="ARBA00022574"/>
    </source>
</evidence>
<dbReference type="PROSITE" id="PS50197">
    <property type="entry name" value="BEACH"/>
    <property type="match status" value="1"/>
</dbReference>
<name>A0A7L2IQW6_9PICI</name>
<dbReference type="OrthoDB" id="26681at2759"/>
<feature type="non-terminal residue" evidence="3">
    <location>
        <position position="1"/>
    </location>
</feature>
<dbReference type="Proteomes" id="UP000536381">
    <property type="component" value="Unassembled WGS sequence"/>
</dbReference>
<dbReference type="SMART" id="SM01026">
    <property type="entry name" value="Beach"/>
    <property type="match status" value="1"/>
</dbReference>
<reference evidence="3 4" key="1">
    <citation type="submission" date="2019-09" db="EMBL/GenBank/DDBJ databases">
        <title>Bird 10,000 Genomes (B10K) Project - Family phase.</title>
        <authorList>
            <person name="Zhang G."/>
        </authorList>
    </citation>
    <scope>NUCLEOTIDE SEQUENCE [LARGE SCALE GENOMIC DNA]</scope>
    <source>
        <strain evidence="3">B10K-DU-001-42</strain>
        <tissue evidence="3">Muscle</tissue>
    </source>
</reference>
<dbReference type="CDD" id="cd06071">
    <property type="entry name" value="Beach"/>
    <property type="match status" value="1"/>
</dbReference>
<dbReference type="PANTHER" id="PTHR13743:SF86">
    <property type="entry name" value="LYSOSOMAL-TRAFFICKING REGULATOR"/>
    <property type="match status" value="1"/>
</dbReference>
<keyword evidence="1" id="KW-0853">WD repeat</keyword>
<keyword evidence="4" id="KW-1185">Reference proteome</keyword>
<gene>
    <name evidence="3" type="primary">Lyst</name>
    <name evidence="3" type="ORF">SEMFRA_R02073</name>
</gene>
<dbReference type="Pfam" id="PF02138">
    <property type="entry name" value="Beach"/>
    <property type="match status" value="1"/>
</dbReference>
<dbReference type="Gene3D" id="1.10.1540.10">
    <property type="entry name" value="BEACH domain"/>
    <property type="match status" value="1"/>
</dbReference>
<proteinExistence type="predicted"/>
<sequence length="234" mass="27473">WCTGQITNFEYLTHLNKHAGRSFNDLMQYPVFPFILSDYTSETLDLNDPSVYRNLVKPIAVQSKEKEDRYVDTYKDDPMPPVQPYHYGSHYSNSGTVLHFLVRLPPFTKMFLAYQDQSFDIPDRTFHSTNTTWRLSSYESMTDVKELIPEFFYLPEFLVNREGFDFGVRQNGDRVNHVNLPPWARNDPRLFILIHRQALESDHVSQTICHWIDLVFGYKQKGKASVQAINVFHP</sequence>
<evidence type="ECO:0000313" key="3">
    <source>
        <dbReference type="EMBL" id="NXR12486.1"/>
    </source>
</evidence>
<protein>
    <submittedName>
        <fullName evidence="3">LYST regulator</fullName>
    </submittedName>
</protein>
<comment type="caution">
    <text evidence="3">The sequence shown here is derived from an EMBL/GenBank/DDBJ whole genome shotgun (WGS) entry which is preliminary data.</text>
</comment>
<feature type="non-terminal residue" evidence="3">
    <location>
        <position position="234"/>
    </location>
</feature>
<accession>A0A7L2IQW6</accession>
<organism evidence="3 4">
    <name type="scientific">Semnornis frantzii</name>
    <dbReference type="NCBI Taxonomy" id="91796"/>
    <lineage>
        <taxon>Eukaryota</taxon>
        <taxon>Metazoa</taxon>
        <taxon>Chordata</taxon>
        <taxon>Craniata</taxon>
        <taxon>Vertebrata</taxon>
        <taxon>Euteleostomi</taxon>
        <taxon>Archelosauria</taxon>
        <taxon>Archosauria</taxon>
        <taxon>Dinosauria</taxon>
        <taxon>Saurischia</taxon>
        <taxon>Theropoda</taxon>
        <taxon>Coelurosauria</taxon>
        <taxon>Aves</taxon>
        <taxon>Neognathae</taxon>
        <taxon>Neoaves</taxon>
        <taxon>Telluraves</taxon>
        <taxon>Coraciimorphae</taxon>
        <taxon>Piciformes</taxon>
        <taxon>Ramphastidae</taxon>
        <taxon>Semnornis</taxon>
    </lineage>
</organism>